<gene>
    <name evidence="8" type="ORF">SAMN05192579_1195</name>
</gene>
<keyword evidence="1" id="KW-1003">Cell membrane</keyword>
<evidence type="ECO:0000256" key="5">
    <source>
        <dbReference type="ARBA" id="ARBA00023136"/>
    </source>
</evidence>
<sequence>MSPLARLREYVRDRKVASGIVLLALVVGTLQTIMWWVAPTPKTNDFVGPPRSGYTLINFHMWSYDQLGHPSFSMVSPRLDRREGDDSLYIITPQFTLAAKKPGVPDWHGHSLYGWVNHAGTLLKLQGPVQMQRPAYDNVAAATLDTSDVTAWPKENRMETAAPAQMTQGDSRMSGVGMRAELTDNHLELLHDVHGTFVPHPRPAAPRRTGAGSARSAAGTRAEG</sequence>
<keyword evidence="4 7" id="KW-1133">Transmembrane helix</keyword>
<dbReference type="Pfam" id="PF06835">
    <property type="entry name" value="LptC"/>
    <property type="match status" value="1"/>
</dbReference>
<name>A0A1I4FNX0_9GAMM</name>
<evidence type="ECO:0000313" key="8">
    <source>
        <dbReference type="EMBL" id="SFL19608.1"/>
    </source>
</evidence>
<dbReference type="Proteomes" id="UP000198725">
    <property type="component" value="Unassembled WGS sequence"/>
</dbReference>
<dbReference type="RefSeq" id="WP_342741518.1">
    <property type="nucleotide sequence ID" value="NZ_FOSR01000019.1"/>
</dbReference>
<evidence type="ECO:0000256" key="7">
    <source>
        <dbReference type="SAM" id="Phobius"/>
    </source>
</evidence>
<keyword evidence="9" id="KW-1185">Reference proteome</keyword>
<dbReference type="NCBIfam" id="TIGR04409">
    <property type="entry name" value="LptC_YrbK"/>
    <property type="match status" value="1"/>
</dbReference>
<feature type="transmembrane region" description="Helical" evidence="7">
    <location>
        <begin position="20"/>
        <end position="38"/>
    </location>
</feature>
<dbReference type="AlphaFoldDB" id="A0A1I4FNX0"/>
<dbReference type="GO" id="GO:0030288">
    <property type="term" value="C:outer membrane-bounded periplasmic space"/>
    <property type="evidence" value="ECO:0007669"/>
    <property type="project" value="TreeGrafter"/>
</dbReference>
<dbReference type="EMBL" id="FOSR01000019">
    <property type="protein sequence ID" value="SFL19608.1"/>
    <property type="molecule type" value="Genomic_DNA"/>
</dbReference>
<evidence type="ECO:0000313" key="9">
    <source>
        <dbReference type="Proteomes" id="UP000198725"/>
    </source>
</evidence>
<evidence type="ECO:0000256" key="2">
    <source>
        <dbReference type="ARBA" id="ARBA00022519"/>
    </source>
</evidence>
<accession>A0A1I4FNX0</accession>
<feature type="region of interest" description="Disordered" evidence="6">
    <location>
        <begin position="199"/>
        <end position="224"/>
    </location>
</feature>
<dbReference type="Gene3D" id="2.60.450.10">
    <property type="entry name" value="Lipopolysaccharide (LPS) transport protein A like domain"/>
    <property type="match status" value="1"/>
</dbReference>
<protein>
    <submittedName>
        <fullName evidence="8">Lipopolysaccharide export system protein LptC</fullName>
    </submittedName>
</protein>
<proteinExistence type="predicted"/>
<organism evidence="8 9">
    <name type="scientific">Rhodanobacter glycinis</name>
    <dbReference type="NCBI Taxonomy" id="582702"/>
    <lineage>
        <taxon>Bacteria</taxon>
        <taxon>Pseudomonadati</taxon>
        <taxon>Pseudomonadota</taxon>
        <taxon>Gammaproteobacteria</taxon>
        <taxon>Lysobacterales</taxon>
        <taxon>Rhodanobacteraceae</taxon>
        <taxon>Rhodanobacter</taxon>
    </lineage>
</organism>
<evidence type="ECO:0000256" key="4">
    <source>
        <dbReference type="ARBA" id="ARBA00022989"/>
    </source>
</evidence>
<reference evidence="9" key="1">
    <citation type="submission" date="2016-10" db="EMBL/GenBank/DDBJ databases">
        <authorList>
            <person name="Varghese N."/>
            <person name="Submissions S."/>
        </authorList>
    </citation>
    <scope>NUCLEOTIDE SEQUENCE [LARGE SCALE GENOMIC DNA]</scope>
    <source>
        <strain evidence="9">MO64</strain>
    </source>
</reference>
<evidence type="ECO:0000256" key="3">
    <source>
        <dbReference type="ARBA" id="ARBA00022692"/>
    </source>
</evidence>
<dbReference type="InterPro" id="IPR026265">
    <property type="entry name" value="LptC"/>
</dbReference>
<dbReference type="InterPro" id="IPR010664">
    <property type="entry name" value="LipoPS_assembly_LptC-rel"/>
</dbReference>
<dbReference type="GO" id="GO:0017089">
    <property type="term" value="F:glycolipid transfer activity"/>
    <property type="evidence" value="ECO:0007669"/>
    <property type="project" value="TreeGrafter"/>
</dbReference>
<keyword evidence="5 7" id="KW-0472">Membrane</keyword>
<evidence type="ECO:0000256" key="1">
    <source>
        <dbReference type="ARBA" id="ARBA00022475"/>
    </source>
</evidence>
<dbReference type="InterPro" id="IPR052363">
    <property type="entry name" value="LPS_export_LptC"/>
</dbReference>
<keyword evidence="2" id="KW-0997">Cell inner membrane</keyword>
<dbReference type="PANTHER" id="PTHR37481">
    <property type="entry name" value="LIPOPOLYSACCHARIDE EXPORT SYSTEM PROTEIN LPTC"/>
    <property type="match status" value="1"/>
</dbReference>
<evidence type="ECO:0000256" key="6">
    <source>
        <dbReference type="SAM" id="MobiDB-lite"/>
    </source>
</evidence>
<dbReference type="GO" id="GO:0015221">
    <property type="term" value="F:lipopolysaccharide transmembrane transporter activity"/>
    <property type="evidence" value="ECO:0007669"/>
    <property type="project" value="InterPro"/>
</dbReference>
<dbReference type="PANTHER" id="PTHR37481:SF1">
    <property type="entry name" value="LIPOPOLYSACCHARIDE EXPORT SYSTEM PROTEIN LPTC"/>
    <property type="match status" value="1"/>
</dbReference>
<dbReference type="GO" id="GO:0005886">
    <property type="term" value="C:plasma membrane"/>
    <property type="evidence" value="ECO:0007669"/>
    <property type="project" value="InterPro"/>
</dbReference>
<keyword evidence="3 7" id="KW-0812">Transmembrane</keyword>
<feature type="compositionally biased region" description="Low complexity" evidence="6">
    <location>
        <begin position="206"/>
        <end position="224"/>
    </location>
</feature>